<keyword evidence="2" id="KW-1185">Reference proteome</keyword>
<evidence type="ECO:0000313" key="2">
    <source>
        <dbReference type="Proteomes" id="UP000194154"/>
    </source>
</evidence>
<sequence>MLLNEWKEEKETLQLVSQILGKHKLATAFQEPQWAHVVLDITAQGFSTGLLHFEDKHYQIDVNLLQHKIIVIVEDGVHEISLQDGTTIKSYYLQIKEFLKEHGVHPEINTKPQEMSITIPFEQDETHHHYNENSAQAALRLMQIAYRAESAFINPLRARKVKPGLFWGTFDVSCILLYNEHVPFPDPSKVIERAAFDESMIEFGFWFGDDKFEGPTFFVLPYPFANRNFECTHHFPEGSYYDESMAEFILPLNDLSTDHAQILKQFFTASYESFKDYLEWENCEHYHKPLSMEENKAVKDLQK</sequence>
<name>A0A1W7A8L4_9STAP</name>
<protein>
    <submittedName>
        <fullName evidence="1">Uncharacterized protein</fullName>
    </submittedName>
</protein>
<evidence type="ECO:0000313" key="1">
    <source>
        <dbReference type="EMBL" id="ARQ05844.1"/>
    </source>
</evidence>
<dbReference type="Proteomes" id="UP000194154">
    <property type="component" value="Chromosome"/>
</dbReference>
<accession>A0A1W7A8L4</accession>
<dbReference type="AlphaFoldDB" id="A0A1W7A8L4"/>
<dbReference type="InterPro" id="IPR046038">
    <property type="entry name" value="DUF5996"/>
</dbReference>
<dbReference type="EMBL" id="CP021059">
    <property type="protein sequence ID" value="ARQ05844.1"/>
    <property type="molecule type" value="Genomic_DNA"/>
</dbReference>
<dbReference type="KEGG" id="mcak:MCCS_01730"/>
<reference evidence="1 2" key="1">
    <citation type="journal article" date="2017" name="Int. J. Syst. Evol. Microbiol.">
        <title>Macrococcus canis sp. nov., a skin bacterium associated with infections in dogs.</title>
        <authorList>
            <person name="Gobeli Brawand S."/>
            <person name="Cotting K."/>
            <person name="Gomez-Sanz E."/>
            <person name="Collaud A."/>
            <person name="Thomann A."/>
            <person name="Brodard I."/>
            <person name="Rodriguez-Campos S."/>
            <person name="Strauss C."/>
            <person name="Perreten V."/>
        </authorList>
    </citation>
    <scope>NUCLEOTIDE SEQUENCE [LARGE SCALE GENOMIC DNA]</scope>
    <source>
        <strain evidence="1 2">KM45013</strain>
    </source>
</reference>
<dbReference type="RefSeq" id="WP_086041559.1">
    <property type="nucleotide sequence ID" value="NZ_CBCRZA010000020.1"/>
</dbReference>
<proteinExistence type="predicted"/>
<organism evidence="1 2">
    <name type="scientific">Macrococcoides canis</name>
    <dbReference type="NCBI Taxonomy" id="1855823"/>
    <lineage>
        <taxon>Bacteria</taxon>
        <taxon>Bacillati</taxon>
        <taxon>Bacillota</taxon>
        <taxon>Bacilli</taxon>
        <taxon>Bacillales</taxon>
        <taxon>Staphylococcaceae</taxon>
        <taxon>Macrococcoides</taxon>
    </lineage>
</organism>
<dbReference type="Pfam" id="PF19459">
    <property type="entry name" value="DUF5996"/>
    <property type="match status" value="1"/>
</dbReference>
<dbReference type="OrthoDB" id="9800945at2"/>
<dbReference type="STRING" id="1855823.MCCS_01730"/>
<gene>
    <name evidence="1" type="ORF">MCCS_01730</name>
</gene>
<dbReference type="GeneID" id="35294329"/>